<comment type="caution">
    <text evidence="1">The sequence shown here is derived from an EMBL/GenBank/DDBJ whole genome shotgun (WGS) entry which is preliminary data.</text>
</comment>
<sequence length="115" mass="13057">MPLVPFTNEDTLMRDGQWQLYRHEFALSVDLDDLPPIGHDIEPTAAEKRLAGNFKTDAERGYDPQALTAADFSSRNVHQRATRKWKAIRKDGEVADKAKFDKNNAVAWGNTRKSD</sequence>
<gene>
    <name evidence="1" type="ORF">PRZ48_008076</name>
</gene>
<reference evidence="1 2" key="1">
    <citation type="journal article" date="2023" name="G3 (Bethesda)">
        <title>A chromosome-level genome assembly of Zasmidium syzygii isolated from banana leaves.</title>
        <authorList>
            <person name="van Westerhoven A.C."/>
            <person name="Mehrabi R."/>
            <person name="Talebi R."/>
            <person name="Steentjes M.B.F."/>
            <person name="Corcolon B."/>
            <person name="Chong P.A."/>
            <person name="Kema G.H.J."/>
            <person name="Seidl M.F."/>
        </authorList>
    </citation>
    <scope>NUCLEOTIDE SEQUENCE [LARGE SCALE GENOMIC DNA]</scope>
    <source>
        <strain evidence="1 2">P124</strain>
    </source>
</reference>
<protein>
    <submittedName>
        <fullName evidence="1">Uncharacterized protein</fullName>
    </submittedName>
</protein>
<evidence type="ECO:0000313" key="2">
    <source>
        <dbReference type="Proteomes" id="UP001305779"/>
    </source>
</evidence>
<keyword evidence="2" id="KW-1185">Reference proteome</keyword>
<dbReference type="Proteomes" id="UP001305779">
    <property type="component" value="Unassembled WGS sequence"/>
</dbReference>
<evidence type="ECO:0000313" key="1">
    <source>
        <dbReference type="EMBL" id="KAK4499890.1"/>
    </source>
</evidence>
<organism evidence="1 2">
    <name type="scientific">Zasmidium cellare</name>
    <name type="common">Wine cellar mold</name>
    <name type="synonym">Racodium cellare</name>
    <dbReference type="NCBI Taxonomy" id="395010"/>
    <lineage>
        <taxon>Eukaryota</taxon>
        <taxon>Fungi</taxon>
        <taxon>Dikarya</taxon>
        <taxon>Ascomycota</taxon>
        <taxon>Pezizomycotina</taxon>
        <taxon>Dothideomycetes</taxon>
        <taxon>Dothideomycetidae</taxon>
        <taxon>Mycosphaerellales</taxon>
        <taxon>Mycosphaerellaceae</taxon>
        <taxon>Zasmidium</taxon>
    </lineage>
</organism>
<proteinExistence type="predicted"/>
<dbReference type="EMBL" id="JAXOVC010000006">
    <property type="protein sequence ID" value="KAK4499890.1"/>
    <property type="molecule type" value="Genomic_DNA"/>
</dbReference>
<name>A0ABR0EFI6_ZASCE</name>
<accession>A0ABR0EFI6</accession>